<dbReference type="NCBIfam" id="TIGR02473">
    <property type="entry name" value="flagell_FliJ"/>
    <property type="match status" value="1"/>
</dbReference>
<evidence type="ECO:0000256" key="11">
    <source>
        <dbReference type="SAM" id="Coils"/>
    </source>
</evidence>
<keyword evidence="9" id="KW-0472">Membrane</keyword>
<keyword evidence="10" id="KW-1006">Bacterial flagellum protein export</keyword>
<dbReference type="OrthoDB" id="1727315at2"/>
<keyword evidence="8" id="KW-0653">Protein transport</keyword>
<gene>
    <name evidence="12" type="ORF">A6M21_14585</name>
</gene>
<keyword evidence="11" id="KW-0175">Coiled coil</keyword>
<reference evidence="12 13" key="1">
    <citation type="submission" date="2016-04" db="EMBL/GenBank/DDBJ databases">
        <authorList>
            <person name="Evans L.H."/>
            <person name="Alamgir A."/>
            <person name="Owens N."/>
            <person name="Weber N.D."/>
            <person name="Virtaneva K."/>
            <person name="Barbian K."/>
            <person name="Babar A."/>
            <person name="Rosenke K."/>
        </authorList>
    </citation>
    <scope>NUCLEOTIDE SEQUENCE [LARGE SCALE GENOMIC DNA]</scope>
    <source>
        <strain evidence="12 13">LMa1</strain>
    </source>
</reference>
<evidence type="ECO:0000256" key="7">
    <source>
        <dbReference type="ARBA" id="ARBA00022795"/>
    </source>
</evidence>
<evidence type="ECO:0000256" key="5">
    <source>
        <dbReference type="ARBA" id="ARBA00022475"/>
    </source>
</evidence>
<dbReference type="GO" id="GO:0009288">
    <property type="term" value="C:bacterial-type flagellum"/>
    <property type="evidence" value="ECO:0007669"/>
    <property type="project" value="InterPro"/>
</dbReference>
<evidence type="ECO:0000256" key="8">
    <source>
        <dbReference type="ARBA" id="ARBA00022927"/>
    </source>
</evidence>
<evidence type="ECO:0000256" key="1">
    <source>
        <dbReference type="ARBA" id="ARBA00004413"/>
    </source>
</evidence>
<evidence type="ECO:0000256" key="3">
    <source>
        <dbReference type="ARBA" id="ARBA00020392"/>
    </source>
</evidence>
<dbReference type="Proteomes" id="UP000078532">
    <property type="component" value="Unassembled WGS sequence"/>
</dbReference>
<dbReference type="InterPro" id="IPR012823">
    <property type="entry name" value="Flagell_FliJ"/>
</dbReference>
<keyword evidence="12" id="KW-0966">Cell projection</keyword>
<dbReference type="GO" id="GO:0071973">
    <property type="term" value="P:bacterial-type flagellum-dependent cell motility"/>
    <property type="evidence" value="ECO:0007669"/>
    <property type="project" value="InterPro"/>
</dbReference>
<dbReference type="STRING" id="1838280.A6M21_14585"/>
<evidence type="ECO:0000256" key="10">
    <source>
        <dbReference type="ARBA" id="ARBA00023225"/>
    </source>
</evidence>
<dbReference type="Gene3D" id="1.10.287.1700">
    <property type="match status" value="1"/>
</dbReference>
<dbReference type="InterPro" id="IPR053716">
    <property type="entry name" value="Flag_assembly_chemotaxis_eff"/>
</dbReference>
<evidence type="ECO:0000313" key="13">
    <source>
        <dbReference type="Proteomes" id="UP000078532"/>
    </source>
</evidence>
<dbReference type="GO" id="GO:0006935">
    <property type="term" value="P:chemotaxis"/>
    <property type="evidence" value="ECO:0007669"/>
    <property type="project" value="UniProtKB-KW"/>
</dbReference>
<dbReference type="EMBL" id="LYVF01000188">
    <property type="protein sequence ID" value="OAT79931.1"/>
    <property type="molecule type" value="Genomic_DNA"/>
</dbReference>
<organism evidence="12 13">
    <name type="scientific">Desulfotomaculum copahuensis</name>
    <dbReference type="NCBI Taxonomy" id="1838280"/>
    <lineage>
        <taxon>Bacteria</taxon>
        <taxon>Bacillati</taxon>
        <taxon>Bacillota</taxon>
        <taxon>Clostridia</taxon>
        <taxon>Eubacteriales</taxon>
        <taxon>Desulfotomaculaceae</taxon>
        <taxon>Desulfotomaculum</taxon>
    </lineage>
</organism>
<evidence type="ECO:0000256" key="2">
    <source>
        <dbReference type="ARBA" id="ARBA00010004"/>
    </source>
</evidence>
<dbReference type="RefSeq" id="WP_066670625.1">
    <property type="nucleotide sequence ID" value="NZ_LYVF01000188.1"/>
</dbReference>
<evidence type="ECO:0000256" key="4">
    <source>
        <dbReference type="ARBA" id="ARBA00022448"/>
    </source>
</evidence>
<evidence type="ECO:0000256" key="9">
    <source>
        <dbReference type="ARBA" id="ARBA00023136"/>
    </source>
</evidence>
<comment type="subcellular location">
    <subcellularLocation>
        <location evidence="1">Cell membrane</location>
        <topology evidence="1">Peripheral membrane protein</topology>
        <orientation evidence="1">Cytoplasmic side</orientation>
    </subcellularLocation>
</comment>
<evidence type="ECO:0000256" key="6">
    <source>
        <dbReference type="ARBA" id="ARBA00022500"/>
    </source>
</evidence>
<dbReference type="Pfam" id="PF02050">
    <property type="entry name" value="FliJ"/>
    <property type="match status" value="1"/>
</dbReference>
<keyword evidence="12" id="KW-0282">Flagellum</keyword>
<keyword evidence="13" id="KW-1185">Reference proteome</keyword>
<dbReference type="GO" id="GO:0005886">
    <property type="term" value="C:plasma membrane"/>
    <property type="evidence" value="ECO:0007669"/>
    <property type="project" value="UniProtKB-SubCell"/>
</dbReference>
<accession>A0A1B7LBN2</accession>
<keyword evidence="7" id="KW-1005">Bacterial flagellum biogenesis</keyword>
<sequence>MRKFNFHLQPVLQHRERLEDEAAGVHARAQRDYLDHLTEMQETAGRLERTMTGRSGGRLHPGEEFHLLLYRGYLADTLEQQEEAVQQARIRLQQAREEALAARRERLKLETVRDRQWQEFNLEETRAEQKEADEQGLRLVWRRK</sequence>
<proteinExistence type="inferred from homology"/>
<feature type="coiled-coil region" evidence="11">
    <location>
        <begin position="75"/>
        <end position="112"/>
    </location>
</feature>
<evidence type="ECO:0000313" key="12">
    <source>
        <dbReference type="EMBL" id="OAT79931.1"/>
    </source>
</evidence>
<dbReference type="GO" id="GO:0015031">
    <property type="term" value="P:protein transport"/>
    <property type="evidence" value="ECO:0007669"/>
    <property type="project" value="UniProtKB-KW"/>
</dbReference>
<name>A0A1B7LBN2_9FIRM</name>
<keyword evidence="5" id="KW-1003">Cell membrane</keyword>
<comment type="similarity">
    <text evidence="2">Belongs to the FliJ family.</text>
</comment>
<dbReference type="GO" id="GO:0044781">
    <property type="term" value="P:bacterial-type flagellum organization"/>
    <property type="evidence" value="ECO:0007669"/>
    <property type="project" value="UniProtKB-KW"/>
</dbReference>
<dbReference type="AlphaFoldDB" id="A0A1B7LBN2"/>
<keyword evidence="4" id="KW-0813">Transport</keyword>
<comment type="caution">
    <text evidence="12">The sequence shown here is derived from an EMBL/GenBank/DDBJ whole genome shotgun (WGS) entry which is preliminary data.</text>
</comment>
<keyword evidence="6" id="KW-0145">Chemotaxis</keyword>
<keyword evidence="12" id="KW-0969">Cilium</keyword>
<protein>
    <recommendedName>
        <fullName evidence="3">Flagellar FliJ protein</fullName>
    </recommendedName>
</protein>